<dbReference type="GeneID" id="33567738"/>
<organism evidence="3 4">
    <name type="scientific">Lobosporangium transversale</name>
    <dbReference type="NCBI Taxonomy" id="64571"/>
    <lineage>
        <taxon>Eukaryota</taxon>
        <taxon>Fungi</taxon>
        <taxon>Fungi incertae sedis</taxon>
        <taxon>Mucoromycota</taxon>
        <taxon>Mortierellomycotina</taxon>
        <taxon>Mortierellomycetes</taxon>
        <taxon>Mortierellales</taxon>
        <taxon>Mortierellaceae</taxon>
        <taxon>Lobosporangium</taxon>
    </lineage>
</organism>
<feature type="region of interest" description="Disordered" evidence="1">
    <location>
        <begin position="16"/>
        <end position="55"/>
    </location>
</feature>
<feature type="compositionally biased region" description="Polar residues" evidence="1">
    <location>
        <begin position="452"/>
        <end position="471"/>
    </location>
</feature>
<feature type="compositionally biased region" description="Basic and acidic residues" evidence="1">
    <location>
        <begin position="353"/>
        <end position="369"/>
    </location>
</feature>
<dbReference type="RefSeq" id="XP_021876162.1">
    <property type="nucleotide sequence ID" value="XM_022025895.1"/>
</dbReference>
<feature type="compositionally biased region" description="Basic and acidic residues" evidence="1">
    <location>
        <begin position="316"/>
        <end position="326"/>
    </location>
</feature>
<feature type="compositionally biased region" description="Low complexity" evidence="1">
    <location>
        <begin position="16"/>
        <end position="37"/>
    </location>
</feature>
<feature type="compositionally biased region" description="Polar residues" evidence="1">
    <location>
        <begin position="405"/>
        <end position="417"/>
    </location>
</feature>
<keyword evidence="4" id="KW-1185">Reference proteome</keyword>
<feature type="compositionally biased region" description="Low complexity" evidence="1">
    <location>
        <begin position="487"/>
        <end position="523"/>
    </location>
</feature>
<dbReference type="AlphaFoldDB" id="A0A1Y2G7S7"/>
<gene>
    <name evidence="3" type="ORF">BCR41DRAFT_363525</name>
</gene>
<accession>A0A1Y2G7S7</accession>
<keyword evidence="2" id="KW-0472">Membrane</keyword>
<keyword evidence="2" id="KW-1133">Transmembrane helix</keyword>
<dbReference type="Proteomes" id="UP000193648">
    <property type="component" value="Unassembled WGS sequence"/>
</dbReference>
<feature type="transmembrane region" description="Helical" evidence="2">
    <location>
        <begin position="223"/>
        <end position="242"/>
    </location>
</feature>
<feature type="compositionally biased region" description="Low complexity" evidence="1">
    <location>
        <begin position="166"/>
        <end position="197"/>
    </location>
</feature>
<protein>
    <submittedName>
        <fullName evidence="3">Uncharacterized protein</fullName>
    </submittedName>
</protein>
<proteinExistence type="predicted"/>
<dbReference type="OrthoDB" id="2440219at2759"/>
<dbReference type="EMBL" id="MCFF01000063">
    <property type="protein sequence ID" value="ORZ01865.1"/>
    <property type="molecule type" value="Genomic_DNA"/>
</dbReference>
<evidence type="ECO:0000313" key="3">
    <source>
        <dbReference type="EMBL" id="ORZ01865.1"/>
    </source>
</evidence>
<feature type="region of interest" description="Disordered" evidence="1">
    <location>
        <begin position="157"/>
        <end position="203"/>
    </location>
</feature>
<keyword evidence="2" id="KW-0812">Transmembrane</keyword>
<evidence type="ECO:0000256" key="1">
    <source>
        <dbReference type="SAM" id="MobiDB-lite"/>
    </source>
</evidence>
<reference evidence="3 4" key="1">
    <citation type="submission" date="2016-07" db="EMBL/GenBank/DDBJ databases">
        <title>Pervasive Adenine N6-methylation of Active Genes in Fungi.</title>
        <authorList>
            <consortium name="DOE Joint Genome Institute"/>
            <person name="Mondo S.J."/>
            <person name="Dannebaum R.O."/>
            <person name="Kuo R.C."/>
            <person name="Labutti K."/>
            <person name="Haridas S."/>
            <person name="Kuo A."/>
            <person name="Salamov A."/>
            <person name="Ahrendt S.R."/>
            <person name="Lipzen A."/>
            <person name="Sullivan W."/>
            <person name="Andreopoulos W.B."/>
            <person name="Clum A."/>
            <person name="Lindquist E."/>
            <person name="Daum C."/>
            <person name="Ramamoorthy G.K."/>
            <person name="Gryganskyi A."/>
            <person name="Culley D."/>
            <person name="Magnuson J.K."/>
            <person name="James T.Y."/>
            <person name="O'Malley M.A."/>
            <person name="Stajich J.E."/>
            <person name="Spatafora J.W."/>
            <person name="Visel A."/>
            <person name="Grigoriev I.V."/>
        </authorList>
    </citation>
    <scope>NUCLEOTIDE SEQUENCE [LARGE SCALE GENOMIC DNA]</scope>
    <source>
        <strain evidence="3 4">NRRL 3116</strain>
    </source>
</reference>
<dbReference type="InParanoid" id="A0A1Y2G7S7"/>
<evidence type="ECO:0000256" key="2">
    <source>
        <dbReference type="SAM" id="Phobius"/>
    </source>
</evidence>
<evidence type="ECO:0000313" key="4">
    <source>
        <dbReference type="Proteomes" id="UP000193648"/>
    </source>
</evidence>
<feature type="region of interest" description="Disordered" evidence="1">
    <location>
        <begin position="271"/>
        <end position="616"/>
    </location>
</feature>
<sequence>MRSSYSSSCLRCVSSHSLTLPNPSSSTSLSTKASTTPAIPEQRISSNLSSSSSTNAHSLRHTQHRLHLFLFIAFSLCLSLCVSPVESSVTSQIHSPTSESIPAIVIPDSTSVKSFERLSPNHLVVPALVPEGIDTGATREQSLERLAAAPLAAPSAEATSIKPSATSKSGSRPTMSSSPSSSVSSTATSPVSATNTPLADPSADTALFGRPSVVGAFNLTSGILIYSAFMTIFIITIGAATIKRAQYRQRFRRAIEKHSGALETGRVAAGTGAAVGKRGTVREGKGGSGARSGPSTNNGASRGGGSSSGNRTMTSPREKDARDIDLSKQTSISRRALMEDVGPGGMQRQNSTRPHDAEPSRTGRQDRAHAGFIPGAGARPSENKNRSGGASNTGNGGRTGKPNHQRSASRGANNNYSRGGLDRTLSESAGRSRATRERRELEDADDDYYTGGYSSETGAPQIPQPTHQQARPLQPVRRADSNRMNVSNTSSAASTSTTRGPSPSARAAAAAAAGVERSGSSSRTRIATQGAVGRTGSNHSSRSASSAGSNVNSPIERNNSNGYGRYGGRGASPVAQIEMDNYPTPIARSNSTRLPKDRRGTPQPFSPSGLGHDQGY</sequence>
<comment type="caution">
    <text evidence="3">The sequence shown here is derived from an EMBL/GenBank/DDBJ whole genome shotgun (WGS) entry which is preliminary data.</text>
</comment>
<feature type="compositionally biased region" description="Low complexity" evidence="1">
    <location>
        <begin position="536"/>
        <end position="553"/>
    </location>
</feature>
<name>A0A1Y2G7S7_9FUNG</name>